<keyword evidence="4" id="KW-1185">Reference proteome</keyword>
<keyword evidence="1" id="KW-0175">Coiled coil</keyword>
<keyword evidence="2" id="KW-0812">Transmembrane</keyword>
<keyword evidence="2" id="KW-0472">Membrane</keyword>
<gene>
    <name evidence="3" type="ORF">GC105_11400</name>
</gene>
<feature type="coiled-coil region" evidence="1">
    <location>
        <begin position="8"/>
        <end position="35"/>
    </location>
</feature>
<dbReference type="Proteomes" id="UP000440004">
    <property type="component" value="Unassembled WGS sequence"/>
</dbReference>
<feature type="transmembrane region" description="Helical" evidence="2">
    <location>
        <begin position="63"/>
        <end position="81"/>
    </location>
</feature>
<name>A0A6A7KAC5_9FIRM</name>
<organism evidence="3 4">
    <name type="scientific">Alkalibaculum sporogenes</name>
    <dbReference type="NCBI Taxonomy" id="2655001"/>
    <lineage>
        <taxon>Bacteria</taxon>
        <taxon>Bacillati</taxon>
        <taxon>Bacillota</taxon>
        <taxon>Clostridia</taxon>
        <taxon>Eubacteriales</taxon>
        <taxon>Eubacteriaceae</taxon>
        <taxon>Alkalibaculum</taxon>
    </lineage>
</organism>
<reference evidence="3 4" key="1">
    <citation type="submission" date="2019-10" db="EMBL/GenBank/DDBJ databases">
        <title>Alkalibaculum tamaniensis sp.nov., a new alkaliphilic acetogen, isolated on methoxylated aromatics from a mud volcano.</title>
        <authorList>
            <person name="Khomyakova M.A."/>
            <person name="Merkel A.Y."/>
            <person name="Bonch-Osmolovskaya E.A."/>
            <person name="Slobodkin A.I."/>
        </authorList>
    </citation>
    <scope>NUCLEOTIDE SEQUENCE [LARGE SCALE GENOMIC DNA]</scope>
    <source>
        <strain evidence="3 4">M08DMB</strain>
    </source>
</reference>
<proteinExistence type="predicted"/>
<evidence type="ECO:0000256" key="1">
    <source>
        <dbReference type="SAM" id="Coils"/>
    </source>
</evidence>
<dbReference type="EMBL" id="WHNX01000018">
    <property type="protein sequence ID" value="MPW26394.1"/>
    <property type="molecule type" value="Genomic_DNA"/>
</dbReference>
<sequence length="82" mass="9893">MGENWYDNKDLFEMIQELKKQLSETTNLIKEYNGLRKKQTDFEKRIIIVENCLENKKENKKDWQWILGWLVAIVSLSIAIFK</sequence>
<dbReference type="AlphaFoldDB" id="A0A6A7KAC5"/>
<accession>A0A6A7KAC5</accession>
<evidence type="ECO:0000313" key="3">
    <source>
        <dbReference type="EMBL" id="MPW26394.1"/>
    </source>
</evidence>
<protein>
    <submittedName>
        <fullName evidence="3">Uncharacterized protein</fullName>
    </submittedName>
</protein>
<keyword evidence="2" id="KW-1133">Transmembrane helix</keyword>
<comment type="caution">
    <text evidence="3">The sequence shown here is derived from an EMBL/GenBank/DDBJ whole genome shotgun (WGS) entry which is preliminary data.</text>
</comment>
<evidence type="ECO:0000256" key="2">
    <source>
        <dbReference type="SAM" id="Phobius"/>
    </source>
</evidence>
<dbReference type="RefSeq" id="WP_152804858.1">
    <property type="nucleotide sequence ID" value="NZ_WHNX01000018.1"/>
</dbReference>
<evidence type="ECO:0000313" key="4">
    <source>
        <dbReference type="Proteomes" id="UP000440004"/>
    </source>
</evidence>